<dbReference type="PANTHER" id="PTHR48258:SF14">
    <property type="entry name" value="OS02G0583300 PROTEIN"/>
    <property type="match status" value="1"/>
</dbReference>
<feature type="non-terminal residue" evidence="3">
    <location>
        <position position="1"/>
    </location>
</feature>
<reference evidence="3 4" key="1">
    <citation type="journal article" date="2019" name="Sci. Rep.">
        <title>A high-quality genome of Eragrostis curvula grass provides insights into Poaceae evolution and supports new strategies to enhance forage quality.</title>
        <authorList>
            <person name="Carballo J."/>
            <person name="Santos B.A.C.M."/>
            <person name="Zappacosta D."/>
            <person name="Garbus I."/>
            <person name="Selva J.P."/>
            <person name="Gallo C.A."/>
            <person name="Diaz A."/>
            <person name="Albertini E."/>
            <person name="Caccamo M."/>
            <person name="Echenique V."/>
        </authorList>
    </citation>
    <scope>NUCLEOTIDE SEQUENCE [LARGE SCALE GENOMIC DNA]</scope>
    <source>
        <strain evidence="4">cv. Victoria</strain>
        <tissue evidence="3">Leaf</tissue>
    </source>
</reference>
<evidence type="ECO:0000259" key="2">
    <source>
        <dbReference type="Pfam" id="PF13952"/>
    </source>
</evidence>
<feature type="region of interest" description="Disordered" evidence="1">
    <location>
        <begin position="173"/>
        <end position="193"/>
    </location>
</feature>
<evidence type="ECO:0000313" key="3">
    <source>
        <dbReference type="EMBL" id="TVU13413.1"/>
    </source>
</evidence>
<feature type="compositionally biased region" description="Acidic residues" evidence="1">
    <location>
        <begin position="184"/>
        <end position="193"/>
    </location>
</feature>
<gene>
    <name evidence="3" type="ORF">EJB05_40469</name>
</gene>
<protein>
    <recommendedName>
        <fullName evidence="2">DUF4216 domain-containing protein</fullName>
    </recommendedName>
</protein>
<proteinExistence type="predicted"/>
<dbReference type="Gramene" id="TVU13413">
    <property type="protein sequence ID" value="TVU13413"/>
    <property type="gene ID" value="EJB05_40469"/>
</dbReference>
<accession>A0A5J9TPT4</accession>
<dbReference type="Pfam" id="PF13952">
    <property type="entry name" value="DUF4216"/>
    <property type="match status" value="1"/>
</dbReference>
<comment type="caution">
    <text evidence="3">The sequence shown here is derived from an EMBL/GenBank/DDBJ whole genome shotgun (WGS) entry which is preliminary data.</text>
</comment>
<dbReference type="AlphaFoldDB" id="A0A5J9TPT4"/>
<dbReference type="PANTHER" id="PTHR48258">
    <property type="entry name" value="DUF4218 DOMAIN-CONTAINING PROTEIN-RELATED"/>
    <property type="match status" value="1"/>
</dbReference>
<name>A0A5J9TPT4_9POAL</name>
<organism evidence="3 4">
    <name type="scientific">Eragrostis curvula</name>
    <name type="common">weeping love grass</name>
    <dbReference type="NCBI Taxonomy" id="38414"/>
    <lineage>
        <taxon>Eukaryota</taxon>
        <taxon>Viridiplantae</taxon>
        <taxon>Streptophyta</taxon>
        <taxon>Embryophyta</taxon>
        <taxon>Tracheophyta</taxon>
        <taxon>Spermatophyta</taxon>
        <taxon>Magnoliopsida</taxon>
        <taxon>Liliopsida</taxon>
        <taxon>Poales</taxon>
        <taxon>Poaceae</taxon>
        <taxon>PACMAD clade</taxon>
        <taxon>Chloridoideae</taxon>
        <taxon>Eragrostideae</taxon>
        <taxon>Eragrostidinae</taxon>
        <taxon>Eragrostis</taxon>
    </lineage>
</organism>
<dbReference type="InterPro" id="IPR025312">
    <property type="entry name" value="DUF4216"/>
</dbReference>
<dbReference type="Proteomes" id="UP000324897">
    <property type="component" value="Unassembled WGS sequence"/>
</dbReference>
<feature type="domain" description="DUF4216" evidence="2">
    <location>
        <begin position="66"/>
        <end position="109"/>
    </location>
</feature>
<evidence type="ECO:0000313" key="4">
    <source>
        <dbReference type="Proteomes" id="UP000324897"/>
    </source>
</evidence>
<sequence length="193" mass="22399">MQIPHDLEALASQPLLRVKVYSWCIIKDVQYQTIEVDKIRKTQNSGVVVSSFHDRRKVDFYGNVVADAFFKSINIAKLWYKDQTYVLAQQVRKVFYLPCTLKGRDWKVVQHFEQRNLYNVRQQDDEPGSTESEIAYQDDYAEDGDWVVDEVLPDVQPDDTGVDEELITAPASMINELRKRTNTDSDEDSDDEV</sequence>
<dbReference type="EMBL" id="RWGY01000034">
    <property type="protein sequence ID" value="TVU13413.1"/>
    <property type="molecule type" value="Genomic_DNA"/>
</dbReference>
<evidence type="ECO:0000256" key="1">
    <source>
        <dbReference type="SAM" id="MobiDB-lite"/>
    </source>
</evidence>
<keyword evidence="4" id="KW-1185">Reference proteome</keyword>